<dbReference type="SUPFAM" id="SSF53067">
    <property type="entry name" value="Actin-like ATPase domain"/>
    <property type="match status" value="1"/>
</dbReference>
<dbReference type="AlphaFoldDB" id="A0A9D7TAQ5"/>
<dbReference type="Pfam" id="PF00480">
    <property type="entry name" value="ROK"/>
    <property type="match status" value="1"/>
</dbReference>
<dbReference type="EMBL" id="JADKGK010000007">
    <property type="protein sequence ID" value="MBL0003008.1"/>
    <property type="molecule type" value="Genomic_DNA"/>
</dbReference>
<dbReference type="PANTHER" id="PTHR18964">
    <property type="entry name" value="ROK (REPRESSOR, ORF, KINASE) FAMILY"/>
    <property type="match status" value="1"/>
</dbReference>
<comment type="caution">
    <text evidence="2">The sequence shown here is derived from an EMBL/GenBank/DDBJ whole genome shotgun (WGS) entry which is preliminary data.</text>
</comment>
<evidence type="ECO:0000313" key="3">
    <source>
        <dbReference type="Proteomes" id="UP000886632"/>
    </source>
</evidence>
<dbReference type="Gene3D" id="3.30.420.40">
    <property type="match status" value="1"/>
</dbReference>
<dbReference type="InterPro" id="IPR000600">
    <property type="entry name" value="ROK"/>
</dbReference>
<evidence type="ECO:0000313" key="2">
    <source>
        <dbReference type="EMBL" id="MBL0003008.1"/>
    </source>
</evidence>
<proteinExistence type="inferred from homology"/>
<reference evidence="2" key="1">
    <citation type="submission" date="2020-10" db="EMBL/GenBank/DDBJ databases">
        <title>Connecting structure to function with the recovery of over 1000 high-quality activated sludge metagenome-assembled genomes encoding full-length rRNA genes using long-read sequencing.</title>
        <authorList>
            <person name="Singleton C.M."/>
            <person name="Petriglieri F."/>
            <person name="Kristensen J.M."/>
            <person name="Kirkegaard R.H."/>
            <person name="Michaelsen T.Y."/>
            <person name="Andersen M.H."/>
            <person name="Karst S.M."/>
            <person name="Dueholm M.S."/>
            <person name="Nielsen P.H."/>
            <person name="Albertsen M."/>
        </authorList>
    </citation>
    <scope>NUCLEOTIDE SEQUENCE</scope>
    <source>
        <strain evidence="2">Ribe_18-Q3-R11-54_MAXAC.001</strain>
    </source>
</reference>
<gene>
    <name evidence="2" type="ORF">IPP00_03100</name>
</gene>
<dbReference type="PANTHER" id="PTHR18964:SF173">
    <property type="entry name" value="GLUCOKINASE"/>
    <property type="match status" value="1"/>
</dbReference>
<name>A0A9D7TAQ5_9MICO</name>
<comment type="similarity">
    <text evidence="1">Belongs to the ROK (NagC/XylR) family.</text>
</comment>
<sequence length="123" mass="12849">MSVDTFCQQIAHTHPGSDPDHIGLNTFQDEVTDRILNEAGRTLGRVFADMVNLLNPQAVVLGGRLGTAGPALIRGVEASLQRWAQPATAAAAKVVPALLGERAELTGALQLAAALAARRNASD</sequence>
<accession>A0A9D7TAQ5</accession>
<dbReference type="Proteomes" id="UP000886632">
    <property type="component" value="Unassembled WGS sequence"/>
</dbReference>
<dbReference type="InterPro" id="IPR043129">
    <property type="entry name" value="ATPase_NBD"/>
</dbReference>
<organism evidence="2 3">
    <name type="scientific">Candidatus Phosphoribacter hodrii</name>
    <dbReference type="NCBI Taxonomy" id="2953743"/>
    <lineage>
        <taxon>Bacteria</taxon>
        <taxon>Bacillati</taxon>
        <taxon>Actinomycetota</taxon>
        <taxon>Actinomycetes</taxon>
        <taxon>Micrococcales</taxon>
        <taxon>Dermatophilaceae</taxon>
        <taxon>Candidatus Phosphoribacter</taxon>
    </lineage>
</organism>
<evidence type="ECO:0000256" key="1">
    <source>
        <dbReference type="ARBA" id="ARBA00006479"/>
    </source>
</evidence>
<protein>
    <submittedName>
        <fullName evidence="2">ROK family protein</fullName>
    </submittedName>
</protein>
<dbReference type="CDD" id="cd23763">
    <property type="entry name" value="ASKHA_ATPase_ROK"/>
    <property type="match status" value="1"/>
</dbReference>